<comment type="similarity">
    <text evidence="3">Belongs to the peptidase M17 family.</text>
</comment>
<keyword evidence="4" id="KW-0031">Aminopeptidase</keyword>
<feature type="domain" description="Cytosol aminopeptidase" evidence="7">
    <location>
        <begin position="337"/>
        <end position="344"/>
    </location>
</feature>
<dbReference type="EMBL" id="MDYQ01000237">
    <property type="protein sequence ID" value="PRP78180.1"/>
    <property type="molecule type" value="Genomic_DNA"/>
</dbReference>
<dbReference type="GO" id="GO:0005737">
    <property type="term" value="C:cytoplasm"/>
    <property type="evidence" value="ECO:0007669"/>
    <property type="project" value="InterPro"/>
</dbReference>
<dbReference type="SUPFAM" id="SSF52949">
    <property type="entry name" value="Macro domain-like"/>
    <property type="match status" value="1"/>
</dbReference>
<dbReference type="PANTHER" id="PTHR11963:SF23">
    <property type="entry name" value="CYTOSOL AMINOPEPTIDASE"/>
    <property type="match status" value="1"/>
</dbReference>
<proteinExistence type="inferred from homology"/>
<evidence type="ECO:0000256" key="6">
    <source>
        <dbReference type="ARBA" id="ARBA00022801"/>
    </source>
</evidence>
<reference evidence="8 9" key="1">
    <citation type="journal article" date="2018" name="Genome Biol. Evol.">
        <title>Multiple Roots of Fruiting Body Formation in Amoebozoa.</title>
        <authorList>
            <person name="Hillmann F."/>
            <person name="Forbes G."/>
            <person name="Novohradska S."/>
            <person name="Ferling I."/>
            <person name="Riege K."/>
            <person name="Groth M."/>
            <person name="Westermann M."/>
            <person name="Marz M."/>
            <person name="Spaller T."/>
            <person name="Winckler T."/>
            <person name="Schaap P."/>
            <person name="Glockner G."/>
        </authorList>
    </citation>
    <scope>NUCLEOTIDE SEQUENCE [LARGE SCALE GENOMIC DNA]</scope>
    <source>
        <strain evidence="8 9">Jena</strain>
    </source>
</reference>
<evidence type="ECO:0000313" key="8">
    <source>
        <dbReference type="EMBL" id="PRP78180.1"/>
    </source>
</evidence>
<keyword evidence="6" id="KW-0378">Hydrolase</keyword>
<comment type="caution">
    <text evidence="8">The sequence shown here is derived from an EMBL/GenBank/DDBJ whole genome shotgun (WGS) entry which is preliminary data.</text>
</comment>
<gene>
    <name evidence="8" type="ORF">PROFUN_11310</name>
</gene>
<name>A0A2P6N2K2_9EUKA</name>
<organism evidence="8 9">
    <name type="scientific">Planoprotostelium fungivorum</name>
    <dbReference type="NCBI Taxonomy" id="1890364"/>
    <lineage>
        <taxon>Eukaryota</taxon>
        <taxon>Amoebozoa</taxon>
        <taxon>Evosea</taxon>
        <taxon>Variosea</taxon>
        <taxon>Cavosteliida</taxon>
        <taxon>Cavosteliaceae</taxon>
        <taxon>Planoprotostelium</taxon>
    </lineage>
</organism>
<dbReference type="AlphaFoldDB" id="A0A2P6N2K2"/>
<dbReference type="Gene3D" id="3.40.630.10">
    <property type="entry name" value="Zn peptidases"/>
    <property type="match status" value="1"/>
</dbReference>
<dbReference type="GO" id="GO:0070006">
    <property type="term" value="F:metalloaminopeptidase activity"/>
    <property type="evidence" value="ECO:0007669"/>
    <property type="project" value="InterPro"/>
</dbReference>
<dbReference type="SUPFAM" id="SSF53187">
    <property type="entry name" value="Zn-dependent exopeptidases"/>
    <property type="match status" value="1"/>
</dbReference>
<accession>A0A2P6N2K2</accession>
<dbReference type="InterPro" id="IPR000819">
    <property type="entry name" value="Peptidase_M17_C"/>
</dbReference>
<dbReference type="PRINTS" id="PR00481">
    <property type="entry name" value="LAMNOPPTDASE"/>
</dbReference>
<sequence length="496" mass="53857">MLRIPRLTSTLLSRPSTNGVSFRRATSSSVVAVQKDATVSSVAAPLAETLSHLWKSAKTKNKSNEVRVFHGVGPESQQFAAVYVKEDEEDDVDLREKTREMAALGARHLRNNGAEAIHVDTLHSAHAAAEGAMLGLYKYNKKALDVHPLPTERTTTSDDGLTWETGVIYGEAQNMARELMETPANLLTPTIFSEKVKDMLNGLDNVKVQVHEEEWAREKNMGAFLSVTRGSAEPAKFVEMTYKGSEKEGVDVVLVGKGITFDTGGISIKPSKDMEMMRGDMGGAAVVASTMRAIARLKLNVNVVAVTPLCENMPSGTATKPGDVVTAMNGDTIQVNNTDAEGRLVLADALYYSTEKYKPEFVIDVATLTGAVSVALGAEFTGLFCSDDDMWQSLKRAGDLTHDRYWRMPLDKRYRELVKKTPNAKLNNSVGPAGGSCTAAAFLSFFVKGLKEKEIKWAHCDIAGVMMTADGGVNVKGMSGRGTRPLIEFVRQLSSK</sequence>
<evidence type="ECO:0000256" key="5">
    <source>
        <dbReference type="ARBA" id="ARBA00022670"/>
    </source>
</evidence>
<dbReference type="GO" id="GO:0030145">
    <property type="term" value="F:manganese ion binding"/>
    <property type="evidence" value="ECO:0007669"/>
    <property type="project" value="InterPro"/>
</dbReference>
<dbReference type="Pfam" id="PF00883">
    <property type="entry name" value="Peptidase_M17"/>
    <property type="match status" value="1"/>
</dbReference>
<protein>
    <recommendedName>
        <fullName evidence="7">Cytosol aminopeptidase domain-containing protein</fullName>
    </recommendedName>
</protein>
<comment type="catalytic activity">
    <reaction evidence="2">
        <text>Release of N-terminal proline from a peptide.</text>
        <dbReference type="EC" id="3.4.11.5"/>
    </reaction>
</comment>
<dbReference type="PROSITE" id="PS00631">
    <property type="entry name" value="CYTOSOL_AP"/>
    <property type="match status" value="1"/>
</dbReference>
<comment type="catalytic activity">
    <reaction evidence="1">
        <text>Release of an N-terminal amino acid, Xaa-|-Yaa-, in which Xaa is preferably Leu, but may be other amino acids including Pro although not Arg or Lys, and Yaa may be Pro. Amino acid amides and methyl esters are also readily hydrolyzed, but rates on arylamides are exceedingly low.</text>
        <dbReference type="EC" id="3.4.11.1"/>
    </reaction>
</comment>
<dbReference type="OrthoDB" id="412814at2759"/>
<dbReference type="InterPro" id="IPR011356">
    <property type="entry name" value="Leucine_aapep/pepB"/>
</dbReference>
<dbReference type="STRING" id="1890364.A0A2P6N2K2"/>
<keyword evidence="5" id="KW-0645">Protease</keyword>
<evidence type="ECO:0000313" key="9">
    <source>
        <dbReference type="Proteomes" id="UP000241769"/>
    </source>
</evidence>
<evidence type="ECO:0000256" key="4">
    <source>
        <dbReference type="ARBA" id="ARBA00022438"/>
    </source>
</evidence>
<dbReference type="Proteomes" id="UP000241769">
    <property type="component" value="Unassembled WGS sequence"/>
</dbReference>
<evidence type="ECO:0000259" key="7">
    <source>
        <dbReference type="PROSITE" id="PS00631"/>
    </source>
</evidence>
<dbReference type="FunCoup" id="A0A2P6N2K2">
    <property type="interactions" value="284"/>
</dbReference>
<evidence type="ECO:0000256" key="1">
    <source>
        <dbReference type="ARBA" id="ARBA00000135"/>
    </source>
</evidence>
<evidence type="ECO:0000256" key="3">
    <source>
        <dbReference type="ARBA" id="ARBA00009528"/>
    </source>
</evidence>
<dbReference type="GO" id="GO:0006508">
    <property type="term" value="P:proteolysis"/>
    <property type="evidence" value="ECO:0007669"/>
    <property type="project" value="UniProtKB-KW"/>
</dbReference>
<dbReference type="HAMAP" id="MF_00181">
    <property type="entry name" value="Cytosol_peptidase_M17"/>
    <property type="match status" value="1"/>
</dbReference>
<dbReference type="InterPro" id="IPR023042">
    <property type="entry name" value="Peptidase_M17_leu_NH2_pept"/>
</dbReference>
<dbReference type="Pfam" id="PF02789">
    <property type="entry name" value="Peptidase_M17_N"/>
    <property type="match status" value="1"/>
</dbReference>
<dbReference type="PANTHER" id="PTHR11963">
    <property type="entry name" value="LEUCINE AMINOPEPTIDASE-RELATED"/>
    <property type="match status" value="1"/>
</dbReference>
<dbReference type="InterPro" id="IPR008283">
    <property type="entry name" value="Peptidase_M17_N"/>
</dbReference>
<dbReference type="InterPro" id="IPR043472">
    <property type="entry name" value="Macro_dom-like"/>
</dbReference>
<evidence type="ECO:0000256" key="2">
    <source>
        <dbReference type="ARBA" id="ARBA00001585"/>
    </source>
</evidence>
<keyword evidence="9" id="KW-1185">Reference proteome</keyword>
<dbReference type="Gene3D" id="3.40.220.10">
    <property type="entry name" value="Leucine Aminopeptidase, subunit E, domain 1"/>
    <property type="match status" value="1"/>
</dbReference>
<dbReference type="InParanoid" id="A0A2P6N2K2"/>
<dbReference type="CDD" id="cd00433">
    <property type="entry name" value="Peptidase_M17"/>
    <property type="match status" value="1"/>
</dbReference>